<gene>
    <name evidence="1" type="ORF">SAMN05216252_120135</name>
</gene>
<proteinExistence type="predicted"/>
<accession>A0A239LN56</accession>
<dbReference type="Pfam" id="PF21863">
    <property type="entry name" value="HTH_67"/>
    <property type="match status" value="1"/>
</dbReference>
<dbReference type="InterPro" id="IPR054058">
    <property type="entry name" value="HTH_67"/>
</dbReference>
<sequence>MTDTAPTTPALEPRAGRRCHNALNPLHSVVYFSPEYDRELTALGLERGAMAYFAGRAAPLGAVAAGTVTATFYNFNHAIIAPVIPRAWGIASPEAVVETRLRVADAVLTRLLGPEVIASADLAEAARLALRATEACTREARPLYAANADLPVPEQPHLALWHAATLLREHRGDGHLAALAAAGLNGLEALVTHTATGKGFTPGFVQRSRGWSAQDWAAAQEGLRERGLLDAGGDLTDRGVELRREIEGVTDRLDRSPYEHLGAAAVDRLTTLAGALTHRVLGNGGFPLEHFGKS</sequence>
<reference evidence="1 2" key="1">
    <citation type="submission" date="2017-06" db="EMBL/GenBank/DDBJ databases">
        <authorList>
            <person name="Kim H.J."/>
            <person name="Triplett B.A."/>
        </authorList>
    </citation>
    <scope>NUCLEOTIDE SEQUENCE [LARGE SCALE GENOMIC DNA]</scope>
    <source>
        <strain evidence="1 2">CGMCC 4.1858</strain>
    </source>
</reference>
<evidence type="ECO:0000313" key="1">
    <source>
        <dbReference type="EMBL" id="SNT31911.1"/>
    </source>
</evidence>
<keyword evidence="2" id="KW-1185">Reference proteome</keyword>
<evidence type="ECO:0008006" key="3">
    <source>
        <dbReference type="Google" id="ProtNLM"/>
    </source>
</evidence>
<evidence type="ECO:0000313" key="2">
    <source>
        <dbReference type="Proteomes" id="UP000198280"/>
    </source>
</evidence>
<name>A0A239LN56_9ACTN</name>
<dbReference type="RefSeq" id="WP_089227110.1">
    <property type="nucleotide sequence ID" value="NZ_FZOF01000020.1"/>
</dbReference>
<dbReference type="NCBIfam" id="NF047719">
    <property type="entry name" value="SCO6745_fam_HTH"/>
    <property type="match status" value="1"/>
</dbReference>
<dbReference type="EMBL" id="FZOF01000020">
    <property type="protein sequence ID" value="SNT31911.1"/>
    <property type="molecule type" value="Genomic_DNA"/>
</dbReference>
<dbReference type="OrthoDB" id="157052at2"/>
<organism evidence="1 2">
    <name type="scientific">Actinacidiphila glaucinigra</name>
    <dbReference type="NCBI Taxonomy" id="235986"/>
    <lineage>
        <taxon>Bacteria</taxon>
        <taxon>Bacillati</taxon>
        <taxon>Actinomycetota</taxon>
        <taxon>Actinomycetes</taxon>
        <taxon>Kitasatosporales</taxon>
        <taxon>Streptomycetaceae</taxon>
        <taxon>Actinacidiphila</taxon>
    </lineage>
</organism>
<dbReference type="Proteomes" id="UP000198280">
    <property type="component" value="Unassembled WGS sequence"/>
</dbReference>
<protein>
    <recommendedName>
        <fullName evidence="3">SalK</fullName>
    </recommendedName>
</protein>
<dbReference type="AlphaFoldDB" id="A0A239LN56"/>